<dbReference type="Proteomes" id="UP000663722">
    <property type="component" value="Chromosome"/>
</dbReference>
<proteinExistence type="predicted"/>
<dbReference type="KEGG" id="dmm:dnm_091750"/>
<reference evidence="1" key="1">
    <citation type="journal article" date="2021" name="Microb. Physiol.">
        <title>Proteogenomic Insights into the Physiology of Marine, Sulfate-Reducing, Filamentous Desulfonema limicola and Desulfonema magnum.</title>
        <authorList>
            <person name="Schnaars V."/>
            <person name="Wohlbrand L."/>
            <person name="Scheve S."/>
            <person name="Hinrichs C."/>
            <person name="Reinhardt R."/>
            <person name="Rabus R."/>
        </authorList>
    </citation>
    <scope>NUCLEOTIDE SEQUENCE</scope>
    <source>
        <strain evidence="1">4be13</strain>
    </source>
</reference>
<evidence type="ECO:0000313" key="1">
    <source>
        <dbReference type="EMBL" id="QTA93078.1"/>
    </source>
</evidence>
<keyword evidence="2" id="KW-1185">Reference proteome</keyword>
<protein>
    <submittedName>
        <fullName evidence="1">Uncharacterized protein</fullName>
    </submittedName>
</protein>
<organism evidence="1 2">
    <name type="scientific">Desulfonema magnum</name>
    <dbReference type="NCBI Taxonomy" id="45655"/>
    <lineage>
        <taxon>Bacteria</taxon>
        <taxon>Pseudomonadati</taxon>
        <taxon>Thermodesulfobacteriota</taxon>
        <taxon>Desulfobacteria</taxon>
        <taxon>Desulfobacterales</taxon>
        <taxon>Desulfococcaceae</taxon>
        <taxon>Desulfonema</taxon>
    </lineage>
</organism>
<dbReference type="EMBL" id="CP061800">
    <property type="protein sequence ID" value="QTA93078.1"/>
    <property type="molecule type" value="Genomic_DNA"/>
</dbReference>
<accession>A0A975BXE5</accession>
<dbReference type="RefSeq" id="WP_207680179.1">
    <property type="nucleotide sequence ID" value="NZ_CP061800.1"/>
</dbReference>
<sequence length="99" mass="11105">MSKLSNFQLTPRAEICLNRLTDYEKDGVVSALSEARSTGFTPPAASKLRGYGDIYLIRAGENLRVIFQAARNASTILDIVRHEKLQFISDMLKDDREDA</sequence>
<name>A0A975BXE5_9BACT</name>
<gene>
    <name evidence="1" type="ORF">dnm_091750</name>
</gene>
<evidence type="ECO:0000313" key="2">
    <source>
        <dbReference type="Proteomes" id="UP000663722"/>
    </source>
</evidence>
<dbReference type="AlphaFoldDB" id="A0A975BXE5"/>